<accession>A0A445CM95</accession>
<sequence>MALCILSIDMMGVLMALVIALTLMLICSSPPRRVVVHRTFVHTRHIEMVCKEICIDFMGLLMALVIALALMLICSTSPRRRVVVHRWPY</sequence>
<protein>
    <submittedName>
        <fullName evidence="2">Uncharacterized protein</fullName>
    </submittedName>
</protein>
<name>A0A445CM95_ARAHY</name>
<feature type="transmembrane region" description="Helical" evidence="1">
    <location>
        <begin position="6"/>
        <end position="28"/>
    </location>
</feature>
<organism evidence="2 3">
    <name type="scientific">Arachis hypogaea</name>
    <name type="common">Peanut</name>
    <dbReference type="NCBI Taxonomy" id="3818"/>
    <lineage>
        <taxon>Eukaryota</taxon>
        <taxon>Viridiplantae</taxon>
        <taxon>Streptophyta</taxon>
        <taxon>Embryophyta</taxon>
        <taxon>Tracheophyta</taxon>
        <taxon>Spermatophyta</taxon>
        <taxon>Magnoliopsida</taxon>
        <taxon>eudicotyledons</taxon>
        <taxon>Gunneridae</taxon>
        <taxon>Pentapetalae</taxon>
        <taxon>rosids</taxon>
        <taxon>fabids</taxon>
        <taxon>Fabales</taxon>
        <taxon>Fabaceae</taxon>
        <taxon>Papilionoideae</taxon>
        <taxon>50 kb inversion clade</taxon>
        <taxon>dalbergioids sensu lato</taxon>
        <taxon>Dalbergieae</taxon>
        <taxon>Pterocarpus clade</taxon>
        <taxon>Arachis</taxon>
    </lineage>
</organism>
<keyword evidence="3" id="KW-1185">Reference proteome</keyword>
<proteinExistence type="predicted"/>
<dbReference type="EMBL" id="SDMP01000006">
    <property type="protein sequence ID" value="RYR52055.1"/>
    <property type="molecule type" value="Genomic_DNA"/>
</dbReference>
<evidence type="ECO:0000256" key="1">
    <source>
        <dbReference type="SAM" id="Phobius"/>
    </source>
</evidence>
<dbReference type="Proteomes" id="UP000289738">
    <property type="component" value="Chromosome A06"/>
</dbReference>
<comment type="caution">
    <text evidence="2">The sequence shown here is derived from an EMBL/GenBank/DDBJ whole genome shotgun (WGS) entry which is preliminary data.</text>
</comment>
<evidence type="ECO:0000313" key="2">
    <source>
        <dbReference type="EMBL" id="RYR52055.1"/>
    </source>
</evidence>
<dbReference type="AlphaFoldDB" id="A0A445CM95"/>
<keyword evidence="1" id="KW-1133">Transmembrane helix</keyword>
<gene>
    <name evidence="2" type="ORF">Ahy_A06g026980</name>
</gene>
<reference evidence="2 3" key="1">
    <citation type="submission" date="2019-01" db="EMBL/GenBank/DDBJ databases">
        <title>Sequencing of cultivated peanut Arachis hypogaea provides insights into genome evolution and oil improvement.</title>
        <authorList>
            <person name="Chen X."/>
        </authorList>
    </citation>
    <scope>NUCLEOTIDE SEQUENCE [LARGE SCALE GENOMIC DNA]</scope>
    <source>
        <strain evidence="3">cv. Fuhuasheng</strain>
        <tissue evidence="2">Leaves</tissue>
    </source>
</reference>
<feature type="transmembrane region" description="Helical" evidence="1">
    <location>
        <begin position="53"/>
        <end position="73"/>
    </location>
</feature>
<keyword evidence="1" id="KW-0812">Transmembrane</keyword>
<evidence type="ECO:0000313" key="3">
    <source>
        <dbReference type="Proteomes" id="UP000289738"/>
    </source>
</evidence>
<keyword evidence="1" id="KW-0472">Membrane</keyword>